<dbReference type="InterPro" id="IPR051198">
    <property type="entry name" value="BchE-like"/>
</dbReference>
<evidence type="ECO:0000256" key="2">
    <source>
        <dbReference type="ARBA" id="ARBA00022485"/>
    </source>
</evidence>
<dbReference type="InterPro" id="IPR020612">
    <property type="entry name" value="Methylthiotransferase_CS"/>
</dbReference>
<dbReference type="InterPro" id="IPR007197">
    <property type="entry name" value="rSAM"/>
</dbReference>
<evidence type="ECO:0000313" key="11">
    <source>
        <dbReference type="EMBL" id="MCS3918797.1"/>
    </source>
</evidence>
<keyword evidence="12" id="KW-1185">Reference proteome</keyword>
<dbReference type="InterPro" id="IPR034466">
    <property type="entry name" value="Methyltransferase_Class_B"/>
</dbReference>
<dbReference type="PANTHER" id="PTHR43409:SF7">
    <property type="entry name" value="BLL1977 PROTEIN"/>
    <property type="match status" value="1"/>
</dbReference>
<dbReference type="PANTHER" id="PTHR43409">
    <property type="entry name" value="ANAEROBIC MAGNESIUM-PROTOPORPHYRIN IX MONOMETHYL ESTER CYCLASE-RELATED"/>
    <property type="match status" value="1"/>
</dbReference>
<dbReference type="SUPFAM" id="SSF52242">
    <property type="entry name" value="Cobalamin (vitamin B12)-binding domain"/>
    <property type="match status" value="1"/>
</dbReference>
<accession>A0ABT2ELH7</accession>
<dbReference type="PROSITE" id="PS51332">
    <property type="entry name" value="B12_BINDING"/>
    <property type="match status" value="1"/>
</dbReference>
<evidence type="ECO:0000313" key="12">
    <source>
        <dbReference type="Proteomes" id="UP001204798"/>
    </source>
</evidence>
<dbReference type="Proteomes" id="UP001204798">
    <property type="component" value="Unassembled WGS sequence"/>
</dbReference>
<evidence type="ECO:0000256" key="4">
    <source>
        <dbReference type="ARBA" id="ARBA00022679"/>
    </source>
</evidence>
<dbReference type="InterPro" id="IPR006638">
    <property type="entry name" value="Elp3/MiaA/NifB-like_rSAM"/>
</dbReference>
<dbReference type="Gene3D" id="3.80.30.20">
    <property type="entry name" value="tm_1862 like domain"/>
    <property type="match status" value="1"/>
</dbReference>
<evidence type="ECO:0000259" key="9">
    <source>
        <dbReference type="PROSITE" id="PS51332"/>
    </source>
</evidence>
<evidence type="ECO:0000256" key="7">
    <source>
        <dbReference type="ARBA" id="ARBA00023004"/>
    </source>
</evidence>
<name>A0ABT2ELH7_9BACT</name>
<dbReference type="InterPro" id="IPR058240">
    <property type="entry name" value="rSAM_sf"/>
</dbReference>
<dbReference type="InterPro" id="IPR023404">
    <property type="entry name" value="rSAM_horseshoe"/>
</dbReference>
<comment type="cofactor">
    <cofactor evidence="1">
        <name>[4Fe-4S] cluster</name>
        <dbReference type="ChEBI" id="CHEBI:49883"/>
    </cofactor>
</comment>
<keyword evidence="4" id="KW-0808">Transferase</keyword>
<protein>
    <submittedName>
        <fullName evidence="11">Radical SAM superfamily enzyme YgiQ (UPF0313 family)</fullName>
    </submittedName>
</protein>
<keyword evidence="7" id="KW-0408">Iron</keyword>
<sequence>MKFKRVVMIEPRSPRFHVFNFVRLPRLGLPILGAILKKRGCDVTIFCEDLAPIDWDEVFRADIVFVSTITCTAPRAYEIAKACKERNIPVVMGGPHPTFLPDDALQHCDYVVRGEGEETVVELLEALSGGSKPYGVKGVSFWDGDQIVHNLPRPLVQDLDSLPFPDLDLIVGKENMSVTPILTSRGCPYNCTFCSVTEMFGHRFRRRSVENVMEELRSLKPRSVFFYDDIFNADAERMENLLEAMLKEGITPDWSAQCHTHLILKHKDLLPLMKRSGCFALYLGFESINPATLKEFRKRQTVEEIREVIRLLHRHGIMVHGMFVFGADADDLATFKETVKFALRNRIDTAQFLVLTPVPGTQLFRRLESEGRILTRNWRYYDGHHVVFRPAKMSPVVLQLAAMKAMRAFYSLTAIAHYSVAVRDWVRDLSKATLPVLQGKVREFVRRIFHTRELVSVAMRLYGWWQLKFFTKWQRQFVKWLEEQWNNLQRLGEPQPPTLADEKTEE</sequence>
<reference evidence="11 12" key="1">
    <citation type="submission" date="2022-08" db="EMBL/GenBank/DDBJ databases">
        <title>Bacterial and archaeal communities from various locations to study Microbial Dark Matter (Phase II).</title>
        <authorList>
            <person name="Stepanauskas R."/>
        </authorList>
    </citation>
    <scope>NUCLEOTIDE SEQUENCE [LARGE SCALE GENOMIC DNA]</scope>
    <source>
        <strain evidence="11 12">PD1</strain>
    </source>
</reference>
<proteinExistence type="predicted"/>
<dbReference type="Pfam" id="PF02310">
    <property type="entry name" value="B12-binding"/>
    <property type="match status" value="1"/>
</dbReference>
<evidence type="ECO:0000256" key="5">
    <source>
        <dbReference type="ARBA" id="ARBA00022691"/>
    </source>
</evidence>
<keyword evidence="6" id="KW-0479">Metal-binding</keyword>
<dbReference type="CDD" id="cd01335">
    <property type="entry name" value="Radical_SAM"/>
    <property type="match status" value="1"/>
</dbReference>
<dbReference type="PROSITE" id="PS01278">
    <property type="entry name" value="MTTASE_RADICAL"/>
    <property type="match status" value="1"/>
</dbReference>
<dbReference type="PROSITE" id="PS51918">
    <property type="entry name" value="RADICAL_SAM"/>
    <property type="match status" value="1"/>
</dbReference>
<dbReference type="Pfam" id="PF04055">
    <property type="entry name" value="Radical_SAM"/>
    <property type="match status" value="1"/>
</dbReference>
<dbReference type="InterPro" id="IPR006158">
    <property type="entry name" value="Cobalamin-bd"/>
</dbReference>
<dbReference type="SUPFAM" id="SSF102114">
    <property type="entry name" value="Radical SAM enzymes"/>
    <property type="match status" value="1"/>
</dbReference>
<dbReference type="InterPro" id="IPR036724">
    <property type="entry name" value="Cobalamin-bd_sf"/>
</dbReference>
<keyword evidence="5" id="KW-0949">S-adenosyl-L-methionine</keyword>
<keyword evidence="3" id="KW-0489">Methyltransferase</keyword>
<comment type="caution">
    <text evidence="11">The sequence shown here is derived from an EMBL/GenBank/DDBJ whole genome shotgun (WGS) entry which is preliminary data.</text>
</comment>
<dbReference type="SFLD" id="SFLDS00029">
    <property type="entry name" value="Radical_SAM"/>
    <property type="match status" value="1"/>
</dbReference>
<feature type="domain" description="Radical SAM core" evidence="10">
    <location>
        <begin position="173"/>
        <end position="391"/>
    </location>
</feature>
<evidence type="ECO:0000256" key="3">
    <source>
        <dbReference type="ARBA" id="ARBA00022603"/>
    </source>
</evidence>
<evidence type="ECO:0000256" key="8">
    <source>
        <dbReference type="ARBA" id="ARBA00023014"/>
    </source>
</evidence>
<keyword evidence="8" id="KW-0411">Iron-sulfur</keyword>
<dbReference type="CDD" id="cd02068">
    <property type="entry name" value="radical_SAM_B12_BD"/>
    <property type="match status" value="1"/>
</dbReference>
<dbReference type="Gene3D" id="3.40.50.280">
    <property type="entry name" value="Cobalamin-binding domain"/>
    <property type="match status" value="1"/>
</dbReference>
<organism evidence="11 12">
    <name type="scientific">Candidatus Fervidibacter sacchari</name>
    <dbReference type="NCBI Taxonomy" id="1448929"/>
    <lineage>
        <taxon>Bacteria</taxon>
        <taxon>Candidatus Fervidibacterota</taxon>
        <taxon>Candidatus Fervidibacter</taxon>
    </lineage>
</organism>
<keyword evidence="2" id="KW-0004">4Fe-4S</keyword>
<dbReference type="SMART" id="SM00729">
    <property type="entry name" value="Elp3"/>
    <property type="match status" value="1"/>
</dbReference>
<dbReference type="RefSeq" id="WP_259094841.1">
    <property type="nucleotide sequence ID" value="NZ_CP130454.1"/>
</dbReference>
<evidence type="ECO:0000259" key="10">
    <source>
        <dbReference type="PROSITE" id="PS51918"/>
    </source>
</evidence>
<evidence type="ECO:0000256" key="6">
    <source>
        <dbReference type="ARBA" id="ARBA00022723"/>
    </source>
</evidence>
<gene>
    <name evidence="11" type="ORF">M2350_001197</name>
</gene>
<feature type="domain" description="B12-binding" evidence="9">
    <location>
        <begin position="4"/>
        <end position="134"/>
    </location>
</feature>
<dbReference type="SFLD" id="SFLDG01082">
    <property type="entry name" value="B12-binding_domain_containing"/>
    <property type="match status" value="1"/>
</dbReference>
<dbReference type="EMBL" id="JANUCP010000002">
    <property type="protein sequence ID" value="MCS3918797.1"/>
    <property type="molecule type" value="Genomic_DNA"/>
</dbReference>
<dbReference type="SFLD" id="SFLDG01123">
    <property type="entry name" value="methyltransferase_(Class_B)"/>
    <property type="match status" value="1"/>
</dbReference>
<evidence type="ECO:0000256" key="1">
    <source>
        <dbReference type="ARBA" id="ARBA00001966"/>
    </source>
</evidence>